<protein>
    <submittedName>
        <fullName evidence="1">Uncharacterized protein</fullName>
    </submittedName>
</protein>
<accession>A0A8S1S1X2</accession>
<dbReference type="Proteomes" id="UP000683925">
    <property type="component" value="Unassembled WGS sequence"/>
</dbReference>
<comment type="caution">
    <text evidence="1">The sequence shown here is derived from an EMBL/GenBank/DDBJ whole genome shotgun (WGS) entry which is preliminary data.</text>
</comment>
<dbReference type="AlphaFoldDB" id="A0A8S1S1X2"/>
<name>A0A8S1S1X2_PAROT</name>
<reference evidence="1" key="1">
    <citation type="submission" date="2021-01" db="EMBL/GenBank/DDBJ databases">
        <authorList>
            <consortium name="Genoscope - CEA"/>
            <person name="William W."/>
        </authorList>
    </citation>
    <scope>NUCLEOTIDE SEQUENCE</scope>
</reference>
<sequence length="95" mass="11578">MRQEQLEQLLNLKQYQMNYNNDQNFELLAIQPAYKQEMDNEVQKLEQQSLFADSIEVDIPSLKKYRVEKRLRKMAKMQQLIQGWFGINRRIKMKL</sequence>
<evidence type="ECO:0000313" key="1">
    <source>
        <dbReference type="EMBL" id="CAD8133465.1"/>
    </source>
</evidence>
<dbReference type="EMBL" id="CAJJDP010000003">
    <property type="protein sequence ID" value="CAD8133465.1"/>
    <property type="molecule type" value="Genomic_DNA"/>
</dbReference>
<proteinExistence type="predicted"/>
<keyword evidence="2" id="KW-1185">Reference proteome</keyword>
<gene>
    <name evidence="1" type="ORF">POCTA_138.1.T0040469</name>
</gene>
<dbReference type="OMA" id="NDQNFEL"/>
<organism evidence="1 2">
    <name type="scientific">Paramecium octaurelia</name>
    <dbReference type="NCBI Taxonomy" id="43137"/>
    <lineage>
        <taxon>Eukaryota</taxon>
        <taxon>Sar</taxon>
        <taxon>Alveolata</taxon>
        <taxon>Ciliophora</taxon>
        <taxon>Intramacronucleata</taxon>
        <taxon>Oligohymenophorea</taxon>
        <taxon>Peniculida</taxon>
        <taxon>Parameciidae</taxon>
        <taxon>Paramecium</taxon>
    </lineage>
</organism>
<evidence type="ECO:0000313" key="2">
    <source>
        <dbReference type="Proteomes" id="UP000683925"/>
    </source>
</evidence>